<sequence length="30" mass="3557">MHNTYSTCLDFIMVLINQPLNRDCNKANTW</sequence>
<reference evidence="1" key="1">
    <citation type="submission" date="2018-02" db="EMBL/GenBank/DDBJ databases">
        <title>Rhizophora mucronata_Transcriptome.</title>
        <authorList>
            <person name="Meera S.P."/>
            <person name="Sreeshan A."/>
            <person name="Augustine A."/>
        </authorList>
    </citation>
    <scope>NUCLEOTIDE SEQUENCE</scope>
    <source>
        <tissue evidence="1">Leaf</tissue>
    </source>
</reference>
<dbReference type="AlphaFoldDB" id="A0A2P2PZ27"/>
<organism evidence="1">
    <name type="scientific">Rhizophora mucronata</name>
    <name type="common">Asiatic mangrove</name>
    <dbReference type="NCBI Taxonomy" id="61149"/>
    <lineage>
        <taxon>Eukaryota</taxon>
        <taxon>Viridiplantae</taxon>
        <taxon>Streptophyta</taxon>
        <taxon>Embryophyta</taxon>
        <taxon>Tracheophyta</taxon>
        <taxon>Spermatophyta</taxon>
        <taxon>Magnoliopsida</taxon>
        <taxon>eudicotyledons</taxon>
        <taxon>Gunneridae</taxon>
        <taxon>Pentapetalae</taxon>
        <taxon>rosids</taxon>
        <taxon>fabids</taxon>
        <taxon>Malpighiales</taxon>
        <taxon>Rhizophoraceae</taxon>
        <taxon>Rhizophora</taxon>
    </lineage>
</organism>
<accession>A0A2P2PZ27</accession>
<protein>
    <submittedName>
        <fullName evidence="1">Uncharacterized protein</fullName>
    </submittedName>
</protein>
<dbReference type="EMBL" id="GGEC01079498">
    <property type="protein sequence ID" value="MBX59982.1"/>
    <property type="molecule type" value="Transcribed_RNA"/>
</dbReference>
<name>A0A2P2PZ27_RHIMU</name>
<proteinExistence type="predicted"/>
<evidence type="ECO:0000313" key="1">
    <source>
        <dbReference type="EMBL" id="MBX59982.1"/>
    </source>
</evidence>